<dbReference type="InterPro" id="IPR008514">
    <property type="entry name" value="T6SS_Hcp"/>
</dbReference>
<accession>A0ABU0R6V1</accession>
<keyword evidence="2" id="KW-1185">Reference proteome</keyword>
<evidence type="ECO:0000313" key="2">
    <source>
        <dbReference type="Proteomes" id="UP001239083"/>
    </source>
</evidence>
<proteinExistence type="predicted"/>
<sequence>MAVNTYLTFFDDADGESGAVGHEQWIELRSWNWAVTSTVAAHAGPGGGTGAGLGSGAGVATPTALRWEHAFDASSTRLLGFVASGRRLAKAELHVTRGGGHSGRDAWLAVTMRDLVITSVATSGASDGSVAQEVAMDFRSMSVEYRRQLHTGSLATPATFEWDIATGVSSTSP</sequence>
<dbReference type="PANTHER" id="PTHR36152">
    <property type="entry name" value="CYTOPLASMIC PROTEIN-RELATED"/>
    <property type="match status" value="1"/>
</dbReference>
<dbReference type="InterPro" id="IPR053165">
    <property type="entry name" value="HSI-I_assembly_Hcp1"/>
</dbReference>
<comment type="caution">
    <text evidence="1">The sequence shown here is derived from an EMBL/GenBank/DDBJ whole genome shotgun (WGS) entry which is preliminary data.</text>
</comment>
<gene>
    <name evidence="1" type="ORF">QFZ26_000304</name>
</gene>
<dbReference type="RefSeq" id="WP_307038731.1">
    <property type="nucleotide sequence ID" value="NZ_JAUSYY010000001.1"/>
</dbReference>
<dbReference type="Proteomes" id="UP001239083">
    <property type="component" value="Unassembled WGS sequence"/>
</dbReference>
<reference evidence="1 2" key="1">
    <citation type="submission" date="2023-07" db="EMBL/GenBank/DDBJ databases">
        <title>Comparative genomics of wheat-associated soil bacteria to identify genetic determinants of phenazine resistance.</title>
        <authorList>
            <person name="Mouncey N."/>
        </authorList>
    </citation>
    <scope>NUCLEOTIDE SEQUENCE [LARGE SCALE GENOMIC DNA]</scope>
    <source>
        <strain evidence="1 2">V3I3</strain>
    </source>
</reference>
<protein>
    <submittedName>
        <fullName evidence="1">Type VI secretion system secreted protein Hcp</fullName>
    </submittedName>
</protein>
<name>A0ABU0R6V1_9MICO</name>
<dbReference type="PANTHER" id="PTHR36152:SF1">
    <property type="entry name" value="UBIQUITIN-LIKE DOMAIN-CONTAINING PROTEIN"/>
    <property type="match status" value="1"/>
</dbReference>
<dbReference type="Pfam" id="PF05638">
    <property type="entry name" value="T6SS_HCP"/>
    <property type="match status" value="1"/>
</dbReference>
<evidence type="ECO:0000313" key="1">
    <source>
        <dbReference type="EMBL" id="MDQ0892749.1"/>
    </source>
</evidence>
<organism evidence="1 2">
    <name type="scientific">Agromyces ramosus</name>
    <dbReference type="NCBI Taxonomy" id="33879"/>
    <lineage>
        <taxon>Bacteria</taxon>
        <taxon>Bacillati</taxon>
        <taxon>Actinomycetota</taxon>
        <taxon>Actinomycetes</taxon>
        <taxon>Micrococcales</taxon>
        <taxon>Microbacteriaceae</taxon>
        <taxon>Agromyces</taxon>
    </lineage>
</organism>
<dbReference type="InterPro" id="IPR036624">
    <property type="entry name" value="Hcp1-lik_sf"/>
</dbReference>
<dbReference type="EMBL" id="JAUSYY010000001">
    <property type="protein sequence ID" value="MDQ0892749.1"/>
    <property type="molecule type" value="Genomic_DNA"/>
</dbReference>
<dbReference type="Gene3D" id="2.30.110.20">
    <property type="entry name" value="Hcp1-like"/>
    <property type="match status" value="1"/>
</dbReference>
<dbReference type="SUPFAM" id="SSF141452">
    <property type="entry name" value="Hcp1-like"/>
    <property type="match status" value="1"/>
</dbReference>